<sequence>MPLLQLCLGSGWCLRRVLHPSWGFVEFMAAKLDLFFLPLCLVSRLPQPRSRGSVGAASRSAMHPHGPSPCPVLVSAGPKQALWFSALFPGARRSRLERLMAWREGQRTTGDTPGLRRQLETLRAGCPGFKV</sequence>
<dbReference type="EMBL" id="OX596095">
    <property type="protein sequence ID" value="CAI9693121.1"/>
    <property type="molecule type" value="Genomic_DNA"/>
</dbReference>
<protein>
    <submittedName>
        <fullName evidence="1">Uncharacterized protein</fullName>
    </submittedName>
</protein>
<dbReference type="Proteomes" id="UP001162501">
    <property type="component" value="Chromosome 11"/>
</dbReference>
<gene>
    <name evidence="1" type="ORF">MRATA1EN3_LOCUS4334</name>
</gene>
<evidence type="ECO:0000313" key="1">
    <source>
        <dbReference type="EMBL" id="CAI9693121.1"/>
    </source>
</evidence>
<proteinExistence type="predicted"/>
<accession>A0ACB0DXZ7</accession>
<evidence type="ECO:0000313" key="2">
    <source>
        <dbReference type="Proteomes" id="UP001162501"/>
    </source>
</evidence>
<reference evidence="1" key="1">
    <citation type="submission" date="2023-05" db="EMBL/GenBank/DDBJ databases">
        <authorList>
            <consortium name="ELIXIR-Norway"/>
        </authorList>
    </citation>
    <scope>NUCLEOTIDE SEQUENCE</scope>
</reference>
<organism evidence="1 2">
    <name type="scientific">Rangifer tarandus platyrhynchus</name>
    <name type="common">Svalbard reindeer</name>
    <dbReference type="NCBI Taxonomy" id="3082113"/>
    <lineage>
        <taxon>Eukaryota</taxon>
        <taxon>Metazoa</taxon>
        <taxon>Chordata</taxon>
        <taxon>Craniata</taxon>
        <taxon>Vertebrata</taxon>
        <taxon>Euteleostomi</taxon>
        <taxon>Mammalia</taxon>
        <taxon>Eutheria</taxon>
        <taxon>Laurasiatheria</taxon>
        <taxon>Artiodactyla</taxon>
        <taxon>Ruminantia</taxon>
        <taxon>Pecora</taxon>
        <taxon>Cervidae</taxon>
        <taxon>Odocoileinae</taxon>
        <taxon>Rangifer</taxon>
    </lineage>
</organism>
<name>A0ACB0DXZ7_RANTA</name>